<dbReference type="Proteomes" id="UP000673975">
    <property type="component" value="Unassembled WGS sequence"/>
</dbReference>
<protein>
    <submittedName>
        <fullName evidence="2">YceI family protein</fullName>
    </submittedName>
</protein>
<dbReference type="Gene3D" id="2.40.128.110">
    <property type="entry name" value="Lipid/polyisoprenoid-binding, YceI-like"/>
    <property type="match status" value="1"/>
</dbReference>
<dbReference type="InterPro" id="IPR007372">
    <property type="entry name" value="Lipid/polyisoprenoid-bd_YceI"/>
</dbReference>
<dbReference type="SMART" id="SM00867">
    <property type="entry name" value="YceI"/>
    <property type="match status" value="1"/>
</dbReference>
<evidence type="ECO:0000313" key="3">
    <source>
        <dbReference type="Proteomes" id="UP000673975"/>
    </source>
</evidence>
<keyword evidence="3" id="KW-1185">Reference proteome</keyword>
<accession>A0A8J7RHN8</accession>
<dbReference type="InterPro" id="IPR036761">
    <property type="entry name" value="TTHA0802/YceI-like_sf"/>
</dbReference>
<evidence type="ECO:0000259" key="1">
    <source>
        <dbReference type="SMART" id="SM00867"/>
    </source>
</evidence>
<proteinExistence type="predicted"/>
<reference evidence="2" key="1">
    <citation type="submission" date="2021-02" db="EMBL/GenBank/DDBJ databases">
        <title>Natronogracilivirga saccharolytica gen. nov. sp. nov. a new anaerobic, haloalkiliphilic carbohydrate-fermenting bacterium from soda lake and proposing of Cyclonatronumiaceae fam. nov. in the phylum Balneolaeota.</title>
        <authorList>
            <person name="Zhilina T.N."/>
            <person name="Sorokin D.Y."/>
            <person name="Zavarzina D.G."/>
            <person name="Toshchakov S.V."/>
            <person name="Kublanov I.V."/>
        </authorList>
    </citation>
    <scope>NUCLEOTIDE SEQUENCE</scope>
    <source>
        <strain evidence="2">Z-1702</strain>
    </source>
</reference>
<dbReference type="RefSeq" id="WP_210509818.1">
    <property type="nucleotide sequence ID" value="NZ_JAFIDN010000001.1"/>
</dbReference>
<gene>
    <name evidence="2" type="ORF">NATSA_01755</name>
</gene>
<feature type="domain" description="Lipid/polyisoprenoid-binding YceI-like" evidence="1">
    <location>
        <begin position="44"/>
        <end position="202"/>
    </location>
</feature>
<dbReference type="EMBL" id="JAFIDN010000001">
    <property type="protein sequence ID" value="MBP3191377.1"/>
    <property type="molecule type" value="Genomic_DNA"/>
</dbReference>
<dbReference type="SUPFAM" id="SSF101874">
    <property type="entry name" value="YceI-like"/>
    <property type="match status" value="1"/>
</dbReference>
<organism evidence="2 3">
    <name type="scientific">Natronogracilivirga saccharolytica</name>
    <dbReference type="NCBI Taxonomy" id="2812953"/>
    <lineage>
        <taxon>Bacteria</taxon>
        <taxon>Pseudomonadati</taxon>
        <taxon>Balneolota</taxon>
        <taxon>Balneolia</taxon>
        <taxon>Balneolales</taxon>
        <taxon>Cyclonatronaceae</taxon>
        <taxon>Natronogracilivirga</taxon>
    </lineage>
</organism>
<dbReference type="AlphaFoldDB" id="A0A8J7RHN8"/>
<sequence>MSRTSNSLRIFLILTAFIGGNILFTLPGPGFSNDIYRLIEDESEMEISGRTNIRSWSARVVISDYDIRSGKNERELPVFSHFTVTMPVETIDSGNSRETGSIHEYLKADEYPEITFELTSMNNFTSTNGAYETLAEGILTVAGISRNIEVKGTLQATDDERIRITGSHEMKMSDFDVETPTALLGAIRARDDMKVSFDLVLSPE</sequence>
<name>A0A8J7RHN8_9BACT</name>
<dbReference type="PANTHER" id="PTHR34406">
    <property type="entry name" value="PROTEIN YCEI"/>
    <property type="match status" value="1"/>
</dbReference>
<evidence type="ECO:0000313" key="2">
    <source>
        <dbReference type="EMBL" id="MBP3191377.1"/>
    </source>
</evidence>
<dbReference type="PANTHER" id="PTHR34406:SF1">
    <property type="entry name" value="PROTEIN YCEI"/>
    <property type="match status" value="1"/>
</dbReference>
<comment type="caution">
    <text evidence="2">The sequence shown here is derived from an EMBL/GenBank/DDBJ whole genome shotgun (WGS) entry which is preliminary data.</text>
</comment>
<dbReference type="Pfam" id="PF04264">
    <property type="entry name" value="YceI"/>
    <property type="match status" value="1"/>
</dbReference>